<feature type="region of interest" description="Disordered" evidence="1">
    <location>
        <begin position="225"/>
        <end position="312"/>
    </location>
</feature>
<dbReference type="GeneID" id="54410940"/>
<proteinExistence type="predicted"/>
<gene>
    <name evidence="2" type="ORF">P153DRAFT_386206</name>
</gene>
<feature type="compositionally biased region" description="Polar residues" evidence="1">
    <location>
        <begin position="350"/>
        <end position="362"/>
    </location>
</feature>
<feature type="compositionally biased region" description="Acidic residues" evidence="1">
    <location>
        <begin position="141"/>
        <end position="155"/>
    </location>
</feature>
<organism evidence="2 3">
    <name type="scientific">Dothidotthia symphoricarpi CBS 119687</name>
    <dbReference type="NCBI Taxonomy" id="1392245"/>
    <lineage>
        <taxon>Eukaryota</taxon>
        <taxon>Fungi</taxon>
        <taxon>Dikarya</taxon>
        <taxon>Ascomycota</taxon>
        <taxon>Pezizomycotina</taxon>
        <taxon>Dothideomycetes</taxon>
        <taxon>Pleosporomycetidae</taxon>
        <taxon>Pleosporales</taxon>
        <taxon>Dothidotthiaceae</taxon>
        <taxon>Dothidotthia</taxon>
    </lineage>
</organism>
<evidence type="ECO:0000256" key="1">
    <source>
        <dbReference type="SAM" id="MobiDB-lite"/>
    </source>
</evidence>
<feature type="compositionally biased region" description="Basic and acidic residues" evidence="1">
    <location>
        <begin position="295"/>
        <end position="312"/>
    </location>
</feature>
<name>A0A6A6ACP4_9PLEO</name>
<feature type="compositionally biased region" description="Polar residues" evidence="1">
    <location>
        <begin position="237"/>
        <end position="247"/>
    </location>
</feature>
<feature type="compositionally biased region" description="Basic and acidic residues" evidence="1">
    <location>
        <begin position="581"/>
        <end position="591"/>
    </location>
</feature>
<feature type="region of interest" description="Disordered" evidence="1">
    <location>
        <begin position="468"/>
        <end position="591"/>
    </location>
</feature>
<evidence type="ECO:0000313" key="2">
    <source>
        <dbReference type="EMBL" id="KAF2129013.1"/>
    </source>
</evidence>
<protein>
    <submittedName>
        <fullName evidence="2">Uncharacterized protein</fullName>
    </submittedName>
</protein>
<feature type="region of interest" description="Disordered" evidence="1">
    <location>
        <begin position="339"/>
        <end position="455"/>
    </location>
</feature>
<feature type="region of interest" description="Disordered" evidence="1">
    <location>
        <begin position="129"/>
        <end position="208"/>
    </location>
</feature>
<feature type="compositionally biased region" description="Basic and acidic residues" evidence="1">
    <location>
        <begin position="378"/>
        <end position="400"/>
    </location>
</feature>
<feature type="compositionally biased region" description="Polar residues" evidence="1">
    <location>
        <begin position="271"/>
        <end position="292"/>
    </location>
</feature>
<accession>A0A6A6ACP4</accession>
<dbReference type="EMBL" id="ML977507">
    <property type="protein sequence ID" value="KAF2129013.1"/>
    <property type="molecule type" value="Genomic_DNA"/>
</dbReference>
<feature type="compositionally biased region" description="Basic and acidic residues" evidence="1">
    <location>
        <begin position="156"/>
        <end position="169"/>
    </location>
</feature>
<dbReference type="RefSeq" id="XP_033523402.1">
    <property type="nucleotide sequence ID" value="XM_033670508.1"/>
</dbReference>
<evidence type="ECO:0000313" key="3">
    <source>
        <dbReference type="Proteomes" id="UP000799771"/>
    </source>
</evidence>
<feature type="compositionally biased region" description="Polar residues" evidence="1">
    <location>
        <begin position="468"/>
        <end position="492"/>
    </location>
</feature>
<keyword evidence="3" id="KW-1185">Reference proteome</keyword>
<sequence length="591" mass="64754">MDIPTAFSMADTLAPIPTVSTSTSIVTATQTVTETVTETIQKIMETTLSSALPRGRHVQRRMPSIPARILTTLAPTYSRAFGRWGQNNPVLARFILASGGILAGTKLYRLSRVMLARARNFARERKRLRRERRARRVQEVQNEDDEDDEDEDDQSDRESGGAEDMHDKELTEDEQIQSDIEQQEKDREEQENIVLGSKSKTSNAGTATLRPTARVGVEHDAIASPHAQPATEGFHSMNPSTPQTPLTQKHRDQNEMKGSSAAGGHHDRPQGESSQPGAPTPTITSLSSQLLAKTSEIRELAKSQMTEHKLGPHEYKQQLATLWAEYEVLKKQRGEEHAKRAAELSARKIQMSSSKTLGSVASGTKRKLSLHAESLEEASERSKTPRSSPLDDKLKLDLGKKPSLLPSRSLTSGIPIGSPLRPSYPHRESGGNTIPANPLDNPPHLPPPGGPRRARNITASLLNNGLVSTAIPSSPSGSQTATPASLQSTLRTSEIPVPSPNDNRKGKHPQRPEPSTPAPGRKSARSTRNTKSMNVNTLSKRSVSPEKSDEEQSGQASQASPSVKDGKRSVKKRVRINSKLLKHEEREEREE</sequence>
<dbReference type="AlphaFoldDB" id="A0A6A6ACP4"/>
<feature type="compositionally biased region" description="Pro residues" evidence="1">
    <location>
        <begin position="440"/>
        <end position="450"/>
    </location>
</feature>
<feature type="compositionally biased region" description="Polar residues" evidence="1">
    <location>
        <begin position="526"/>
        <end position="542"/>
    </location>
</feature>
<dbReference type="Proteomes" id="UP000799771">
    <property type="component" value="Unassembled WGS sequence"/>
</dbReference>
<reference evidence="2" key="1">
    <citation type="journal article" date="2020" name="Stud. Mycol.">
        <title>101 Dothideomycetes genomes: a test case for predicting lifestyles and emergence of pathogens.</title>
        <authorList>
            <person name="Haridas S."/>
            <person name="Albert R."/>
            <person name="Binder M."/>
            <person name="Bloem J."/>
            <person name="Labutti K."/>
            <person name="Salamov A."/>
            <person name="Andreopoulos B."/>
            <person name="Baker S."/>
            <person name="Barry K."/>
            <person name="Bills G."/>
            <person name="Bluhm B."/>
            <person name="Cannon C."/>
            <person name="Castanera R."/>
            <person name="Culley D."/>
            <person name="Daum C."/>
            <person name="Ezra D."/>
            <person name="Gonzalez J."/>
            <person name="Henrissat B."/>
            <person name="Kuo A."/>
            <person name="Liang C."/>
            <person name="Lipzen A."/>
            <person name="Lutzoni F."/>
            <person name="Magnuson J."/>
            <person name="Mondo S."/>
            <person name="Nolan M."/>
            <person name="Ohm R."/>
            <person name="Pangilinan J."/>
            <person name="Park H.-J."/>
            <person name="Ramirez L."/>
            <person name="Alfaro M."/>
            <person name="Sun H."/>
            <person name="Tritt A."/>
            <person name="Yoshinaga Y."/>
            <person name="Zwiers L.-H."/>
            <person name="Turgeon B."/>
            <person name="Goodwin S."/>
            <person name="Spatafora J."/>
            <person name="Crous P."/>
            <person name="Grigoriev I."/>
        </authorList>
    </citation>
    <scope>NUCLEOTIDE SEQUENCE</scope>
    <source>
        <strain evidence="2">CBS 119687</strain>
    </source>
</reference>